<dbReference type="EMBL" id="JAJEWP010000001">
    <property type="protein sequence ID" value="MCC2616235.1"/>
    <property type="molecule type" value="Genomic_DNA"/>
</dbReference>
<accession>A0ABS8G6R0</accession>
<sequence>MYSLLMGVVAVAFILFVTLTSYRLGVRKTENPRLTAMVGFVLSFFPPLALIYLAVLLFKEDTGIV</sequence>
<evidence type="ECO:0000313" key="3">
    <source>
        <dbReference type="Proteomes" id="UP001520878"/>
    </source>
</evidence>
<evidence type="ECO:0000313" key="2">
    <source>
        <dbReference type="EMBL" id="MCC2616235.1"/>
    </source>
</evidence>
<feature type="transmembrane region" description="Helical" evidence="1">
    <location>
        <begin position="6"/>
        <end position="24"/>
    </location>
</feature>
<dbReference type="RefSeq" id="WP_229159087.1">
    <property type="nucleotide sequence ID" value="NZ_JAJEWP010000001.1"/>
</dbReference>
<keyword evidence="3" id="KW-1185">Reference proteome</keyword>
<feature type="transmembrane region" description="Helical" evidence="1">
    <location>
        <begin position="36"/>
        <end position="58"/>
    </location>
</feature>
<reference evidence="2 3" key="1">
    <citation type="submission" date="2021-10" db="EMBL/GenBank/DDBJ databases">
        <title>Draft genome of Aestuariibacter halophilus JC2043.</title>
        <authorList>
            <person name="Emsley S.A."/>
            <person name="Pfannmuller K.M."/>
            <person name="Ushijima B."/>
            <person name="Saw J.H."/>
            <person name="Videau P."/>
        </authorList>
    </citation>
    <scope>NUCLEOTIDE SEQUENCE [LARGE SCALE GENOMIC DNA]</scope>
    <source>
        <strain evidence="2 3">JC2043</strain>
    </source>
</reference>
<organism evidence="2 3">
    <name type="scientific">Fluctibacter halophilus</name>
    <dbReference type="NCBI Taxonomy" id="226011"/>
    <lineage>
        <taxon>Bacteria</taxon>
        <taxon>Pseudomonadati</taxon>
        <taxon>Pseudomonadota</taxon>
        <taxon>Gammaproteobacteria</taxon>
        <taxon>Alteromonadales</taxon>
        <taxon>Alteromonadaceae</taxon>
        <taxon>Fluctibacter</taxon>
    </lineage>
</organism>
<keyword evidence="1" id="KW-1133">Transmembrane helix</keyword>
<keyword evidence="1" id="KW-0812">Transmembrane</keyword>
<evidence type="ECO:0000256" key="1">
    <source>
        <dbReference type="SAM" id="Phobius"/>
    </source>
</evidence>
<gene>
    <name evidence="2" type="ORF">LJ739_08285</name>
</gene>
<dbReference type="Proteomes" id="UP001520878">
    <property type="component" value="Unassembled WGS sequence"/>
</dbReference>
<protein>
    <submittedName>
        <fullName evidence="2">Uncharacterized protein</fullName>
    </submittedName>
</protein>
<comment type="caution">
    <text evidence="2">The sequence shown here is derived from an EMBL/GenBank/DDBJ whole genome shotgun (WGS) entry which is preliminary data.</text>
</comment>
<keyword evidence="1" id="KW-0472">Membrane</keyword>
<proteinExistence type="predicted"/>
<name>A0ABS8G6R0_9ALTE</name>